<reference evidence="1 2" key="1">
    <citation type="journal article" date="2011" name="J. Bacteriol.">
        <title>Complete genome sequence of the polycyclic aromatic hydrocarbon-degrading bacterium Alteromonas sp. strain SN2.</title>
        <authorList>
            <person name="Jin H.M."/>
            <person name="Jeong H."/>
            <person name="Moon E.J."/>
            <person name="Math R.K."/>
            <person name="Lee K."/>
            <person name="Kim H.J."/>
            <person name="Jeon C.O."/>
            <person name="Oh T.K."/>
            <person name="Kim J.F."/>
        </authorList>
    </citation>
    <scope>NUCLEOTIDE SEQUENCE [LARGE SCALE GENOMIC DNA]</scope>
    <source>
        <strain evidence="2">JCM 17741 / KACC 18427 / KCTC 11700BP / SN2</strain>
    </source>
</reference>
<organism evidence="1 2">
    <name type="scientific">Alteromonas naphthalenivorans</name>
    <dbReference type="NCBI Taxonomy" id="715451"/>
    <lineage>
        <taxon>Bacteria</taxon>
        <taxon>Pseudomonadati</taxon>
        <taxon>Pseudomonadota</taxon>
        <taxon>Gammaproteobacteria</taxon>
        <taxon>Alteromonadales</taxon>
        <taxon>Alteromonadaceae</taxon>
        <taxon>Alteromonas/Salinimonas group</taxon>
        <taxon>Alteromonas</taxon>
    </lineage>
</organism>
<evidence type="ECO:0000313" key="2">
    <source>
        <dbReference type="Proteomes" id="UP000000683"/>
    </source>
</evidence>
<proteinExistence type="predicted"/>
<accession>F5Z9Z2</accession>
<sequence>MGDERIHKGVKGRSKGRKIDRKVMYFTYIKHITDNQLLEHGAS</sequence>
<name>F5Z9Z2_ALTNA</name>
<dbReference type="EMBL" id="CP002339">
    <property type="protein sequence ID" value="AEF01606.1"/>
    <property type="molecule type" value="Genomic_DNA"/>
</dbReference>
<dbReference type="AlphaFoldDB" id="F5Z9Z2"/>
<dbReference type="Proteomes" id="UP000000683">
    <property type="component" value="Chromosome"/>
</dbReference>
<evidence type="ECO:0000313" key="1">
    <source>
        <dbReference type="EMBL" id="AEF01606.1"/>
    </source>
</evidence>
<keyword evidence="2" id="KW-1185">Reference proteome</keyword>
<dbReference type="HOGENOM" id="CLU_3228718_0_0_6"/>
<dbReference type="KEGG" id="alt:ambt_00220"/>
<protein>
    <submittedName>
        <fullName evidence="1">Uncharacterized protein</fullName>
    </submittedName>
</protein>
<gene>
    <name evidence="1" type="ordered locus">ambt_00220</name>
</gene>